<name>A0A426QEE8_9GAMM</name>
<evidence type="ECO:0000313" key="2">
    <source>
        <dbReference type="EMBL" id="RRQ20119.1"/>
    </source>
</evidence>
<keyword evidence="3" id="KW-1185">Reference proteome</keyword>
<evidence type="ECO:0000256" key="1">
    <source>
        <dbReference type="SAM" id="MobiDB-lite"/>
    </source>
</evidence>
<evidence type="ECO:0000313" key="3">
    <source>
        <dbReference type="Proteomes" id="UP000287798"/>
    </source>
</evidence>
<dbReference type="RefSeq" id="WP_125182682.1">
    <property type="nucleotide sequence ID" value="NZ_QZMU01000002.1"/>
</dbReference>
<reference evidence="2 3" key="1">
    <citation type="journal article" date="2010" name="Int. J. Syst. Evol. Microbiol.">
        <title>Thiohalobacter thiocyanaticus gen. nov., sp. nov., a moderately halophilic, sulfur-oxidizing gammaproteobacterium from hypersaline lakes, that utilizes thiocyanate.</title>
        <authorList>
            <person name="Sorokin D.Y."/>
            <person name="Kovaleva O.L."/>
            <person name="Tourova T.P."/>
            <person name="Muyzer G."/>
        </authorList>
    </citation>
    <scope>NUCLEOTIDE SEQUENCE [LARGE SCALE GENOMIC DNA]</scope>
    <source>
        <strain evidence="2 3">Hrh1</strain>
    </source>
</reference>
<comment type="caution">
    <text evidence="2">The sequence shown here is derived from an EMBL/GenBank/DDBJ whole genome shotgun (WGS) entry which is preliminary data.</text>
</comment>
<protein>
    <submittedName>
        <fullName evidence="2">Uncharacterized protein</fullName>
    </submittedName>
</protein>
<gene>
    <name evidence="2" type="ORF">D6C00_15360</name>
</gene>
<accession>A0A426QEE8</accession>
<feature type="region of interest" description="Disordered" evidence="1">
    <location>
        <begin position="29"/>
        <end position="83"/>
    </location>
</feature>
<organism evidence="2 3">
    <name type="scientific">Thiohalobacter thiocyanaticus</name>
    <dbReference type="NCBI Taxonomy" id="585455"/>
    <lineage>
        <taxon>Bacteria</taxon>
        <taxon>Pseudomonadati</taxon>
        <taxon>Pseudomonadota</taxon>
        <taxon>Gammaproteobacteria</taxon>
        <taxon>Thiohalobacterales</taxon>
        <taxon>Thiohalobacteraceae</taxon>
        <taxon>Thiohalobacter</taxon>
    </lineage>
</organism>
<sequence>MKAKVKFCGEFLAEATSTSSVAASLRASRAPAGLEKSRQTGWPSDGLKAVSRNGVTVDRPPPGGIMLHDRGNHAGGPSPSIAEANGDVTDFDWIY</sequence>
<dbReference type="AlphaFoldDB" id="A0A426QEE8"/>
<dbReference type="EMBL" id="QZMU01000002">
    <property type="protein sequence ID" value="RRQ20119.1"/>
    <property type="molecule type" value="Genomic_DNA"/>
</dbReference>
<proteinExistence type="predicted"/>
<dbReference type="Proteomes" id="UP000287798">
    <property type="component" value="Unassembled WGS sequence"/>
</dbReference>